<organism evidence="1 2">
    <name type="scientific">Coniochaeta ligniaria NRRL 30616</name>
    <dbReference type="NCBI Taxonomy" id="1408157"/>
    <lineage>
        <taxon>Eukaryota</taxon>
        <taxon>Fungi</taxon>
        <taxon>Dikarya</taxon>
        <taxon>Ascomycota</taxon>
        <taxon>Pezizomycotina</taxon>
        <taxon>Sordariomycetes</taxon>
        <taxon>Sordariomycetidae</taxon>
        <taxon>Coniochaetales</taxon>
        <taxon>Coniochaetaceae</taxon>
        <taxon>Coniochaeta</taxon>
    </lineage>
</organism>
<dbReference type="AlphaFoldDB" id="A0A1J7IAW9"/>
<keyword evidence="2" id="KW-1185">Reference proteome</keyword>
<name>A0A1J7IAW9_9PEZI</name>
<dbReference type="Proteomes" id="UP000182658">
    <property type="component" value="Unassembled WGS sequence"/>
</dbReference>
<accession>A0A1J7IAW9</accession>
<dbReference type="OrthoDB" id="2322999at2759"/>
<reference evidence="1 2" key="1">
    <citation type="submission" date="2016-10" db="EMBL/GenBank/DDBJ databases">
        <title>Draft genome sequence of Coniochaeta ligniaria NRRL30616, a lignocellulolytic fungus for bioabatement of inhibitors in plant biomass hydrolysates.</title>
        <authorList>
            <consortium name="DOE Joint Genome Institute"/>
            <person name="Jimenez D.J."/>
            <person name="Hector R.E."/>
            <person name="Riley R."/>
            <person name="Sun H."/>
            <person name="Grigoriev I.V."/>
            <person name="Van Elsas J.D."/>
            <person name="Nichols N.N."/>
        </authorList>
    </citation>
    <scope>NUCLEOTIDE SEQUENCE [LARGE SCALE GENOMIC DNA]</scope>
    <source>
        <strain evidence="1 2">NRRL 30616</strain>
    </source>
</reference>
<gene>
    <name evidence="1" type="ORF">CONLIGDRAFT_636743</name>
</gene>
<evidence type="ECO:0000313" key="2">
    <source>
        <dbReference type="Proteomes" id="UP000182658"/>
    </source>
</evidence>
<proteinExistence type="predicted"/>
<dbReference type="InParanoid" id="A0A1J7IAW9"/>
<evidence type="ECO:0000313" key="1">
    <source>
        <dbReference type="EMBL" id="OIW24606.1"/>
    </source>
</evidence>
<protein>
    <submittedName>
        <fullName evidence="1">Uncharacterized protein</fullName>
    </submittedName>
</protein>
<dbReference type="EMBL" id="KV875103">
    <property type="protein sequence ID" value="OIW24606.1"/>
    <property type="molecule type" value="Genomic_DNA"/>
</dbReference>
<sequence>MATATTLPPTAVPGLYSVLTKAELEEATTLYNTLPPDDDNLPKIPDHIRDGAQQLIRKFGVTSRFCFHLLHGHGTLEKGTVMHGQRTTGFNGEGTCPAPIDQLDLTNMRGQIWILDAAAGTFQPYEFRAGPPERMTANDNAFVAAFKDFLIGHELTKTLGLELLPHTNLREHIFRNSDGINYGTMLIPTEFSKLAQADGIPECRTTAWGAGGGSNELKGEVVSHQERQGGLPHYFQKDGKLRAWEETEDSMLATLRESGAIE</sequence>